<comment type="subcellular location">
    <subcellularLocation>
        <location evidence="1 11">Cell outer membrane</location>
        <topology evidence="1 11">Multi-pass membrane protein</topology>
    </subcellularLocation>
</comment>
<evidence type="ECO:0000313" key="17">
    <source>
        <dbReference type="EMBL" id="RVU03346.1"/>
    </source>
</evidence>
<evidence type="ECO:0000256" key="8">
    <source>
        <dbReference type="ARBA" id="ARBA00023077"/>
    </source>
</evidence>
<evidence type="ECO:0000256" key="14">
    <source>
        <dbReference type="SAM" id="SignalP"/>
    </source>
</evidence>
<evidence type="ECO:0000256" key="13">
    <source>
        <dbReference type="SAM" id="MobiDB-lite"/>
    </source>
</evidence>
<dbReference type="GO" id="GO:0006826">
    <property type="term" value="P:iron ion transport"/>
    <property type="evidence" value="ECO:0007669"/>
    <property type="project" value="UniProtKB-KW"/>
</dbReference>
<dbReference type="EMBL" id="SACO01000016">
    <property type="protein sequence ID" value="RVU03346.1"/>
    <property type="molecule type" value="Genomic_DNA"/>
</dbReference>
<dbReference type="SUPFAM" id="SSF56935">
    <property type="entry name" value="Porins"/>
    <property type="match status" value="1"/>
</dbReference>
<accession>A0A3S2UP82</accession>
<dbReference type="RefSeq" id="WP_127711404.1">
    <property type="nucleotide sequence ID" value="NZ_SACO01000016.1"/>
</dbReference>
<dbReference type="Gene3D" id="2.40.170.20">
    <property type="entry name" value="TonB-dependent receptor, beta-barrel domain"/>
    <property type="match status" value="1"/>
</dbReference>
<keyword evidence="8 12" id="KW-0798">TonB box</keyword>
<feature type="domain" description="TonB-dependent receptor-like beta-barrel" evidence="15">
    <location>
        <begin position="267"/>
        <end position="716"/>
    </location>
</feature>
<keyword evidence="17" id="KW-0675">Receptor</keyword>
<gene>
    <name evidence="17" type="ORF">EOE18_16115</name>
</gene>
<keyword evidence="4" id="KW-0410">Iron transport</keyword>
<dbReference type="PANTHER" id="PTHR32552:SF81">
    <property type="entry name" value="TONB-DEPENDENT OUTER MEMBRANE RECEPTOR"/>
    <property type="match status" value="1"/>
</dbReference>
<evidence type="ECO:0000256" key="5">
    <source>
        <dbReference type="ARBA" id="ARBA00022692"/>
    </source>
</evidence>
<dbReference type="GO" id="GO:0009279">
    <property type="term" value="C:cell outer membrane"/>
    <property type="evidence" value="ECO:0007669"/>
    <property type="project" value="UniProtKB-SubCell"/>
</dbReference>
<evidence type="ECO:0000256" key="2">
    <source>
        <dbReference type="ARBA" id="ARBA00022448"/>
    </source>
</evidence>
<dbReference type="OrthoDB" id="9760333at2"/>
<dbReference type="InterPro" id="IPR039426">
    <property type="entry name" value="TonB-dep_rcpt-like"/>
</dbReference>
<feature type="region of interest" description="Disordered" evidence="13">
    <location>
        <begin position="465"/>
        <end position="486"/>
    </location>
</feature>
<dbReference type="PANTHER" id="PTHR32552">
    <property type="entry name" value="FERRICHROME IRON RECEPTOR-RELATED"/>
    <property type="match status" value="1"/>
</dbReference>
<sequence>MTRPTLRPQLLASALAVPFSPALAQEAAAPANSGAEITVTARYRNESLQQVPIAITAVSGASLNDRSLHNIADIANSVPTVDFRNGSSNKDRTIFIRGVGTISTSPGVEPSVSTVLDGVVLTRPGQSTLDLGEVERIEVLRGPQGTLFGKNASAGVINIVTKGPSERTSGYVEGGATTDAEYRLKAGVTGRVAEGVAARVDGLYTNFAGNVNNLNTGDKVNGFERYGARIKLEANPSANLKLGLVADYLQSRDTAVSVFTSSSQVTYPTGAVTDNAALASFLSTAGITPSPSNRTISTSFNTDVRDKNAGLALSADLALGNGYKVTSITAYRIWKNHQHQDFDGISSLSAALAQGEDYGDVSSRQFSQELRLTSPKGKLVDYVVGAYFLKAKTDERYQRQITRVVSGANVATTGVANYGVKNSNYALFGEANVNVTKAFRAIAGYRSVWDELSYYHNRTSTNDPTNAGTGAVTGIQGYHNSTGNTSTRGDTYRLGLQLDLGSHAQTYVTYSRGYKGPAYNAFFNMLTRDEISLAPETSKSWEAGVKGSALDRKVTYGVALFTTDFNNFQANFSDTVGGAIITRLINAGSVNSKGVELDLTLRPIPGLTIDSALAHTDAKIIHFNCPVGAASSCNVDGQPLPYAPKWKLYENAAYRFAIASGWDLELQGDVTLKSATQYQLTQTPSTIQPSFALFNASVALLGQDNGWQLRAYVKNIGNQHYSNLLSNGTLAGVSRLVPRDDVRYGGLLLRKSF</sequence>
<proteinExistence type="inferred from homology"/>
<dbReference type="CDD" id="cd01347">
    <property type="entry name" value="ligand_gated_channel"/>
    <property type="match status" value="1"/>
</dbReference>
<organism evidence="17 18">
    <name type="scientific">Novosphingobium umbonatum</name>
    <dbReference type="NCBI Taxonomy" id="1908524"/>
    <lineage>
        <taxon>Bacteria</taxon>
        <taxon>Pseudomonadati</taxon>
        <taxon>Pseudomonadota</taxon>
        <taxon>Alphaproteobacteria</taxon>
        <taxon>Sphingomonadales</taxon>
        <taxon>Sphingomonadaceae</taxon>
        <taxon>Novosphingobium</taxon>
    </lineage>
</organism>
<evidence type="ECO:0000313" key="18">
    <source>
        <dbReference type="Proteomes" id="UP000282837"/>
    </source>
</evidence>
<evidence type="ECO:0000256" key="9">
    <source>
        <dbReference type="ARBA" id="ARBA00023136"/>
    </source>
</evidence>
<dbReference type="AlphaFoldDB" id="A0A3S2UP82"/>
<evidence type="ECO:0000259" key="15">
    <source>
        <dbReference type="Pfam" id="PF00593"/>
    </source>
</evidence>
<evidence type="ECO:0000256" key="3">
    <source>
        <dbReference type="ARBA" id="ARBA00022452"/>
    </source>
</evidence>
<dbReference type="Pfam" id="PF07715">
    <property type="entry name" value="Plug"/>
    <property type="match status" value="1"/>
</dbReference>
<protein>
    <submittedName>
        <fullName evidence="17">TonB-dependent receptor</fullName>
    </submittedName>
</protein>
<evidence type="ECO:0000256" key="10">
    <source>
        <dbReference type="ARBA" id="ARBA00023237"/>
    </source>
</evidence>
<keyword evidence="10 11" id="KW-0998">Cell outer membrane</keyword>
<keyword evidence="5 11" id="KW-0812">Transmembrane</keyword>
<evidence type="ECO:0000256" key="6">
    <source>
        <dbReference type="ARBA" id="ARBA00023004"/>
    </source>
</evidence>
<keyword evidence="14" id="KW-0732">Signal</keyword>
<evidence type="ECO:0000256" key="7">
    <source>
        <dbReference type="ARBA" id="ARBA00023065"/>
    </source>
</evidence>
<name>A0A3S2UP82_9SPHN</name>
<evidence type="ECO:0000256" key="1">
    <source>
        <dbReference type="ARBA" id="ARBA00004571"/>
    </source>
</evidence>
<evidence type="ECO:0000256" key="11">
    <source>
        <dbReference type="PROSITE-ProRule" id="PRU01360"/>
    </source>
</evidence>
<feature type="signal peptide" evidence="14">
    <location>
        <begin position="1"/>
        <end position="24"/>
    </location>
</feature>
<evidence type="ECO:0000256" key="4">
    <source>
        <dbReference type="ARBA" id="ARBA00022496"/>
    </source>
</evidence>
<comment type="caution">
    <text evidence="17">The sequence shown here is derived from an EMBL/GenBank/DDBJ whole genome shotgun (WGS) entry which is preliminary data.</text>
</comment>
<dbReference type="PROSITE" id="PS52016">
    <property type="entry name" value="TONB_DEPENDENT_REC_3"/>
    <property type="match status" value="1"/>
</dbReference>
<evidence type="ECO:0000256" key="12">
    <source>
        <dbReference type="RuleBase" id="RU003357"/>
    </source>
</evidence>
<dbReference type="Proteomes" id="UP000282837">
    <property type="component" value="Unassembled WGS sequence"/>
</dbReference>
<dbReference type="Pfam" id="PF00593">
    <property type="entry name" value="TonB_dep_Rec_b-barrel"/>
    <property type="match status" value="1"/>
</dbReference>
<reference evidence="17 18" key="1">
    <citation type="submission" date="2019-01" db="EMBL/GenBank/DDBJ databases">
        <authorList>
            <person name="Chen W.-M."/>
        </authorList>
    </citation>
    <scope>NUCLEOTIDE SEQUENCE [LARGE SCALE GENOMIC DNA]</scope>
    <source>
        <strain evidence="17 18">FSY-9</strain>
    </source>
</reference>
<dbReference type="InterPro" id="IPR036942">
    <property type="entry name" value="Beta-barrel_TonB_sf"/>
</dbReference>
<comment type="similarity">
    <text evidence="11 12">Belongs to the TonB-dependent receptor family.</text>
</comment>
<keyword evidence="9 11" id="KW-0472">Membrane</keyword>
<feature type="chain" id="PRO_5018755325" evidence="14">
    <location>
        <begin position="25"/>
        <end position="753"/>
    </location>
</feature>
<keyword evidence="3 11" id="KW-1134">Transmembrane beta strand</keyword>
<keyword evidence="6" id="KW-0408">Iron</keyword>
<keyword evidence="7" id="KW-0406">Ion transport</keyword>
<keyword evidence="2 11" id="KW-0813">Transport</keyword>
<keyword evidence="18" id="KW-1185">Reference proteome</keyword>
<feature type="domain" description="TonB-dependent receptor plug" evidence="16">
    <location>
        <begin position="48"/>
        <end position="156"/>
    </location>
</feature>
<dbReference type="InterPro" id="IPR012910">
    <property type="entry name" value="Plug_dom"/>
</dbReference>
<dbReference type="InterPro" id="IPR000531">
    <property type="entry name" value="Beta-barrel_TonB"/>
</dbReference>
<evidence type="ECO:0000259" key="16">
    <source>
        <dbReference type="Pfam" id="PF07715"/>
    </source>
</evidence>